<evidence type="ECO:0000313" key="3">
    <source>
        <dbReference type="Proteomes" id="UP000003781"/>
    </source>
</evidence>
<evidence type="ECO:0000256" key="1">
    <source>
        <dbReference type="SAM" id="Phobius"/>
    </source>
</evidence>
<dbReference type="RefSeq" id="WP_008275804.1">
    <property type="nucleotide sequence ID" value="NZ_AAXW01000016.1"/>
</dbReference>
<evidence type="ECO:0000313" key="2">
    <source>
        <dbReference type="EMBL" id="EAZ91194.1"/>
    </source>
</evidence>
<organism evidence="2 3">
    <name type="scientific">Crocosphaera chwakensis CCY0110</name>
    <dbReference type="NCBI Taxonomy" id="391612"/>
    <lineage>
        <taxon>Bacteria</taxon>
        <taxon>Bacillati</taxon>
        <taxon>Cyanobacteriota</taxon>
        <taxon>Cyanophyceae</taxon>
        <taxon>Oscillatoriophycideae</taxon>
        <taxon>Chroococcales</taxon>
        <taxon>Aphanothecaceae</taxon>
        <taxon>Crocosphaera</taxon>
        <taxon>Crocosphaera chwakensis</taxon>
    </lineage>
</organism>
<dbReference type="AlphaFoldDB" id="A3IQY9"/>
<dbReference type="OrthoDB" id="582933at2"/>
<reference evidence="2 3" key="1">
    <citation type="submission" date="2007-03" db="EMBL/GenBank/DDBJ databases">
        <authorList>
            <person name="Stal L."/>
            <person name="Ferriera S."/>
            <person name="Johnson J."/>
            <person name="Kravitz S."/>
            <person name="Beeson K."/>
            <person name="Sutton G."/>
            <person name="Rogers Y.-H."/>
            <person name="Friedman R."/>
            <person name="Frazier M."/>
            <person name="Venter J.C."/>
        </authorList>
    </citation>
    <scope>NUCLEOTIDE SEQUENCE [LARGE SCALE GENOMIC DNA]</scope>
    <source>
        <strain evidence="2 3">CCY0110</strain>
    </source>
</reference>
<protein>
    <submittedName>
        <fullName evidence="2">Uncharacterized protein</fullName>
    </submittedName>
</protein>
<sequence>MVLFVAKKSYFLLKMNVKDLKIENAGLAVWQLLLIIVFCGIVSALILPQFIKRQNSSVIAKVVKENLILFTQKNNLTPLECNSQDNNDDGWIQCRAEDTNQNTIYLQCAYDQRRSNCQKVQESRK</sequence>
<dbReference type="eggNOG" id="ENOG503218D">
    <property type="taxonomic scope" value="Bacteria"/>
</dbReference>
<keyword evidence="1" id="KW-1133">Transmembrane helix</keyword>
<proteinExistence type="predicted"/>
<gene>
    <name evidence="2" type="ORF">CY0110_13042</name>
</gene>
<comment type="caution">
    <text evidence="2">The sequence shown here is derived from an EMBL/GenBank/DDBJ whole genome shotgun (WGS) entry which is preliminary data.</text>
</comment>
<keyword evidence="3" id="KW-1185">Reference proteome</keyword>
<keyword evidence="1" id="KW-0472">Membrane</keyword>
<dbReference type="Proteomes" id="UP000003781">
    <property type="component" value="Unassembled WGS sequence"/>
</dbReference>
<name>A3IQY9_9CHRO</name>
<feature type="transmembrane region" description="Helical" evidence="1">
    <location>
        <begin position="28"/>
        <end position="47"/>
    </location>
</feature>
<dbReference type="EMBL" id="AAXW01000016">
    <property type="protein sequence ID" value="EAZ91194.1"/>
    <property type="molecule type" value="Genomic_DNA"/>
</dbReference>
<accession>A3IQY9</accession>
<keyword evidence="1" id="KW-0812">Transmembrane</keyword>